<dbReference type="EMBL" id="JAPDRQ010000157">
    <property type="protein sequence ID" value="KAJ9653372.1"/>
    <property type="molecule type" value="Genomic_DNA"/>
</dbReference>
<protein>
    <submittedName>
        <fullName evidence="1">Uncharacterized protein</fullName>
    </submittedName>
</protein>
<reference evidence="1" key="1">
    <citation type="submission" date="2022-10" db="EMBL/GenBank/DDBJ databases">
        <title>Culturing micro-colonial fungi from biological soil crusts in the Mojave desert and describing Neophaeococcomyces mojavensis, and introducing the new genera and species Taxawa tesnikishii.</title>
        <authorList>
            <person name="Kurbessoian T."/>
            <person name="Stajich J.E."/>
        </authorList>
    </citation>
    <scope>NUCLEOTIDE SEQUENCE</scope>
    <source>
        <strain evidence="1">JES_112</strain>
    </source>
</reference>
<gene>
    <name evidence="1" type="ORF">H2198_007461</name>
</gene>
<organism evidence="1 2">
    <name type="scientific">Neophaeococcomyces mojaviensis</name>
    <dbReference type="NCBI Taxonomy" id="3383035"/>
    <lineage>
        <taxon>Eukaryota</taxon>
        <taxon>Fungi</taxon>
        <taxon>Dikarya</taxon>
        <taxon>Ascomycota</taxon>
        <taxon>Pezizomycotina</taxon>
        <taxon>Eurotiomycetes</taxon>
        <taxon>Chaetothyriomycetidae</taxon>
        <taxon>Chaetothyriales</taxon>
        <taxon>Chaetothyriales incertae sedis</taxon>
        <taxon>Neophaeococcomyces</taxon>
    </lineage>
</organism>
<proteinExistence type="predicted"/>
<accession>A0ACC2ZZZ9</accession>
<keyword evidence="2" id="KW-1185">Reference proteome</keyword>
<evidence type="ECO:0000313" key="2">
    <source>
        <dbReference type="Proteomes" id="UP001172386"/>
    </source>
</evidence>
<name>A0ACC2ZZZ9_9EURO</name>
<sequence length="428" mass="47188">MINIVYSRRACSFRQPPRNLKDHNFSVLQQSSMEQTNQKVLIIGGGLGGLALAQGLLQVGIPFRVFERDQEASFRAQGYRIRISQDGGDALKKLLPPMVYEKFETTCSDVVHGGHQLNALTGQEAEWGGRMPSRAGKAWNADRTVLRNVLLSDLEEHVDYRKKFQKYELLENAVKAHFADGSVETGRILVGADGIRSQVRRQKLPDNILLDTEGRAIFGKTPIAEHTLNSVPAVIGQGLTLIGKEATARMKLFIDVMKFSRNTSVDLPQDYIYWVLLFQKAVVDKPDSELMSLSNTESADLAEKLTSTWHDSVRSIIKQQLPEAASTLMFLMAQPPLSPWKPDGRITLLGDAGHPMPPVGGVGANAAFQDAAELLRILEVGADNEGIAEYEQSMRDRCNKFLAASAAGAGHFFGMKPVHELKPVAFHA</sequence>
<comment type="caution">
    <text evidence="1">The sequence shown here is derived from an EMBL/GenBank/DDBJ whole genome shotgun (WGS) entry which is preliminary data.</text>
</comment>
<evidence type="ECO:0000313" key="1">
    <source>
        <dbReference type="EMBL" id="KAJ9653372.1"/>
    </source>
</evidence>
<dbReference type="Proteomes" id="UP001172386">
    <property type="component" value="Unassembled WGS sequence"/>
</dbReference>